<evidence type="ECO:0000313" key="2">
    <source>
        <dbReference type="Proteomes" id="UP000613002"/>
    </source>
</evidence>
<evidence type="ECO:0000313" key="1">
    <source>
        <dbReference type="EMBL" id="MBB3867500.1"/>
    </source>
</evidence>
<reference evidence="1 2" key="1">
    <citation type="submission" date="2020-08" db="EMBL/GenBank/DDBJ databases">
        <title>Genomic Encyclopedia of Type Strains, Phase IV (KMG-IV): sequencing the most valuable type-strain genomes for metagenomic binning, comparative biology and taxonomic classification.</title>
        <authorList>
            <person name="Goeker M."/>
        </authorList>
    </citation>
    <scope>NUCLEOTIDE SEQUENCE [LARGE SCALE GENOMIC DNA]</scope>
    <source>
        <strain evidence="1 2">DSM 14590</strain>
    </source>
</reference>
<accession>A0AA89NH97</accession>
<dbReference type="AlphaFoldDB" id="A0AA89NH97"/>
<dbReference type="EMBL" id="JACICZ010000001">
    <property type="protein sequence ID" value="MBB3867500.1"/>
    <property type="molecule type" value="Genomic_DNA"/>
</dbReference>
<name>A0AA89NH97_9BACL</name>
<comment type="caution">
    <text evidence="1">The sequence shown here is derived from an EMBL/GenBank/DDBJ whole genome shotgun (WGS) entry which is preliminary data.</text>
</comment>
<protein>
    <submittedName>
        <fullName evidence="1">Uncharacterized protein</fullName>
    </submittedName>
</protein>
<sequence length="32" mass="3846">MQEYSSKNTLLIAKMFAQNEWKMQKAVKIKEK</sequence>
<proteinExistence type="predicted"/>
<dbReference type="Proteomes" id="UP000613002">
    <property type="component" value="Unassembled WGS sequence"/>
</dbReference>
<organism evidence="1 2">
    <name type="scientific">Parageobacillus toebii NBRC 107807</name>
    <dbReference type="NCBI Taxonomy" id="1223503"/>
    <lineage>
        <taxon>Bacteria</taxon>
        <taxon>Bacillati</taxon>
        <taxon>Bacillota</taxon>
        <taxon>Bacilli</taxon>
        <taxon>Bacillales</taxon>
        <taxon>Anoxybacillaceae</taxon>
        <taxon>Parageobacillus</taxon>
    </lineage>
</organism>
<keyword evidence="2" id="KW-1185">Reference proteome</keyword>
<gene>
    <name evidence="1" type="ORF">HNR78_000374</name>
</gene>